<dbReference type="SUPFAM" id="SSF64005">
    <property type="entry name" value="Undecaprenyl diphosphate synthase"/>
    <property type="match status" value="1"/>
</dbReference>
<organism evidence="16 17">
    <name type="scientific">Humicola insolens</name>
    <name type="common">Soft-rot fungus</name>
    <dbReference type="NCBI Taxonomy" id="85995"/>
    <lineage>
        <taxon>Eukaryota</taxon>
        <taxon>Fungi</taxon>
        <taxon>Dikarya</taxon>
        <taxon>Ascomycota</taxon>
        <taxon>Pezizomycotina</taxon>
        <taxon>Sordariomycetes</taxon>
        <taxon>Sordariomycetidae</taxon>
        <taxon>Sordariales</taxon>
        <taxon>Chaetomiaceae</taxon>
        <taxon>Mycothermus</taxon>
    </lineage>
</organism>
<comment type="subcellular location">
    <subcellularLocation>
        <location evidence="2">Endoplasmic reticulum membrane</location>
    </subcellularLocation>
</comment>
<evidence type="ECO:0000256" key="13">
    <source>
        <dbReference type="SAM" id="MobiDB-lite"/>
    </source>
</evidence>
<dbReference type="Proteomes" id="UP001583172">
    <property type="component" value="Unassembled WGS sequence"/>
</dbReference>
<dbReference type="InterPro" id="IPR038887">
    <property type="entry name" value="Nus1/NgBR"/>
</dbReference>
<evidence type="ECO:0000256" key="2">
    <source>
        <dbReference type="ARBA" id="ARBA00004586"/>
    </source>
</evidence>
<keyword evidence="11 14" id="KW-0472">Membrane</keyword>
<keyword evidence="17" id="KW-1185">Reference proteome</keyword>
<evidence type="ECO:0000256" key="1">
    <source>
        <dbReference type="ARBA" id="ARBA00001946"/>
    </source>
</evidence>
<feature type="region of interest" description="Disordered" evidence="13">
    <location>
        <begin position="32"/>
        <end position="64"/>
    </location>
</feature>
<proteinExistence type="inferred from homology"/>
<dbReference type="EMBL" id="JAZGSY010000026">
    <property type="protein sequence ID" value="KAL1843034.1"/>
    <property type="molecule type" value="Genomic_DNA"/>
</dbReference>
<keyword evidence="10 14" id="KW-1133">Transmembrane helix</keyword>
<evidence type="ECO:0000256" key="4">
    <source>
        <dbReference type="ARBA" id="ARBA00005432"/>
    </source>
</evidence>
<keyword evidence="6" id="KW-0808">Transferase</keyword>
<comment type="caution">
    <text evidence="16">The sequence shown here is derived from an EMBL/GenBank/DDBJ whole genome shotgun (WGS) entry which is preliminary data.</text>
</comment>
<evidence type="ECO:0000256" key="9">
    <source>
        <dbReference type="ARBA" id="ARBA00022842"/>
    </source>
</evidence>
<evidence type="ECO:0000256" key="10">
    <source>
        <dbReference type="ARBA" id="ARBA00022989"/>
    </source>
</evidence>
<reference evidence="16" key="2">
    <citation type="submission" date="2024-01" db="EMBL/GenBank/DDBJ databases">
        <authorList>
            <consortium name="Lawrence Berkeley National Laboratory"/>
            <person name="Steindorff A.S."/>
            <person name="Aguilar-pontes M.V."/>
            <person name="Robinson A.J."/>
            <person name="Andreopoulos B."/>
            <person name="LaButti K."/>
            <person name="Kuo A."/>
            <person name="Mondo S."/>
            <person name="Riley R."/>
            <person name="Otillar R."/>
            <person name="Haridas S."/>
            <person name="Lipzen A."/>
            <person name="Grimwood J."/>
            <person name="Schmutz J."/>
            <person name="Clum A."/>
            <person name="Conant G."/>
            <person name="Drula E."/>
            <person name="Henrissat B."/>
            <person name="Hansel C."/>
            <person name="Singer S."/>
            <person name="de Vries R."/>
            <person name="Natvig D."/>
            <person name="Powell A.J."/>
            <person name="Tsang A."/>
            <person name="Grigoriev I.V."/>
        </authorList>
    </citation>
    <scope>NUCLEOTIDE SEQUENCE</scope>
    <source>
        <strain evidence="16">CBS 620.91</strain>
    </source>
</reference>
<dbReference type="Gene3D" id="3.40.1180.10">
    <property type="entry name" value="Decaprenyl diphosphate synthase-like"/>
    <property type="match status" value="1"/>
</dbReference>
<name>A0ABR3VN72_HUMIN</name>
<dbReference type="PANTHER" id="PTHR21528">
    <property type="entry name" value="DEHYDRODOLICHYL DIPHOSPHATE SYNTHASE COMPLEX SUBUNIT NUS1"/>
    <property type="match status" value="1"/>
</dbReference>
<evidence type="ECO:0000256" key="12">
    <source>
        <dbReference type="ARBA" id="ARBA00047353"/>
    </source>
</evidence>
<keyword evidence="7 14" id="KW-0812">Transmembrane</keyword>
<evidence type="ECO:0000256" key="8">
    <source>
        <dbReference type="ARBA" id="ARBA00022824"/>
    </source>
</evidence>
<gene>
    <name evidence="16" type="ORF">VTJ49DRAFT_3348</name>
    <name evidence="15" type="ORF">VTJ49DRAFT_4841</name>
</gene>
<evidence type="ECO:0000256" key="5">
    <source>
        <dbReference type="ARBA" id="ARBA00012596"/>
    </source>
</evidence>
<dbReference type="EC" id="2.5.1.87" evidence="5"/>
<evidence type="ECO:0000313" key="15">
    <source>
        <dbReference type="EMBL" id="KAL1842558.1"/>
    </source>
</evidence>
<evidence type="ECO:0000256" key="3">
    <source>
        <dbReference type="ARBA" id="ARBA00004922"/>
    </source>
</evidence>
<dbReference type="InterPro" id="IPR036424">
    <property type="entry name" value="UPP_synth-like_sf"/>
</dbReference>
<comment type="pathway">
    <text evidence="3">Protein modification; protein glycosylation.</text>
</comment>
<feature type="region of interest" description="Disordered" evidence="13">
    <location>
        <begin position="219"/>
        <end position="244"/>
    </location>
</feature>
<evidence type="ECO:0000256" key="14">
    <source>
        <dbReference type="SAM" id="Phobius"/>
    </source>
</evidence>
<sequence length="357" mass="40518">MALNPRDLNKYRADARAGHTLLTPEERLKLIKPYLPPPPSRSRSRSPRVDVTSNSSSSRTRHDRPPRLGVRRFLLRLYHQLVFVIIHVVFSVYIRLRQAYHAVANRIYSVYYYHHRTPELIRRDVKGLRKLPKHLSVILTLDDQGRRSAGLERVINEVADVAAWCASAGIPHLSVYEKTGFLKEYLPETHFAVSQQLRSYFGRDRPSLSVRAPHMPAIESVRSSRNLHGSGGGSSSSGSSDEGDSSGFHLSVLLISAEDGRDSMVDLTKTLAEMSQRKKLKTDDISMELVDAELTESIMSEPDLLILFGPHVELSGYPPWQIRLTEIFHVRDNQGVGYQVFLRGLRQYAQAQMRKGR</sequence>
<evidence type="ECO:0000256" key="7">
    <source>
        <dbReference type="ARBA" id="ARBA00022692"/>
    </source>
</evidence>
<comment type="catalytic activity">
    <reaction evidence="12">
        <text>n isopentenyl diphosphate + (2E,6E)-farnesyl diphosphate = a di-trans,poly-cis-polyprenyl diphosphate + n diphosphate</text>
        <dbReference type="Rhea" id="RHEA:53008"/>
        <dbReference type="Rhea" id="RHEA-COMP:19494"/>
        <dbReference type="ChEBI" id="CHEBI:33019"/>
        <dbReference type="ChEBI" id="CHEBI:128769"/>
        <dbReference type="ChEBI" id="CHEBI:136960"/>
        <dbReference type="ChEBI" id="CHEBI:175763"/>
        <dbReference type="EC" id="2.5.1.87"/>
    </reaction>
</comment>
<comment type="cofactor">
    <cofactor evidence="1">
        <name>Mg(2+)</name>
        <dbReference type="ChEBI" id="CHEBI:18420"/>
    </cofactor>
</comment>
<accession>A0ABR3VN72</accession>
<dbReference type="EMBL" id="JAZGSY010000039">
    <property type="protein sequence ID" value="KAL1842558.1"/>
    <property type="molecule type" value="Genomic_DNA"/>
</dbReference>
<protein>
    <recommendedName>
        <fullName evidence="5">ditrans,polycis-polyprenyl diphosphate synthase [(2E,6E)-farnesyldiphosphate specific]</fullName>
        <ecNumber evidence="5">2.5.1.87</ecNumber>
    </recommendedName>
</protein>
<feature type="transmembrane region" description="Helical" evidence="14">
    <location>
        <begin position="77"/>
        <end position="96"/>
    </location>
</feature>
<comment type="similarity">
    <text evidence="4">Belongs to the UPP synthase family.</text>
</comment>
<evidence type="ECO:0000256" key="6">
    <source>
        <dbReference type="ARBA" id="ARBA00022679"/>
    </source>
</evidence>
<evidence type="ECO:0000313" key="17">
    <source>
        <dbReference type="Proteomes" id="UP001583172"/>
    </source>
</evidence>
<keyword evidence="9" id="KW-0460">Magnesium</keyword>
<evidence type="ECO:0000313" key="16">
    <source>
        <dbReference type="EMBL" id="KAL1843034.1"/>
    </source>
</evidence>
<evidence type="ECO:0000256" key="11">
    <source>
        <dbReference type="ARBA" id="ARBA00023136"/>
    </source>
</evidence>
<keyword evidence="8" id="KW-0256">Endoplasmic reticulum</keyword>
<dbReference type="PANTHER" id="PTHR21528:SF0">
    <property type="entry name" value="DEHYDRODOLICHYL DIPHOSPHATE SYNTHASE COMPLEX SUBUNIT NUS1"/>
    <property type="match status" value="1"/>
</dbReference>
<reference evidence="16 17" key="1">
    <citation type="journal article" date="2024" name="Commun. Biol.">
        <title>Comparative genomic analysis of thermophilic fungi reveals convergent evolutionary adaptations and gene losses.</title>
        <authorList>
            <person name="Steindorff A.S."/>
            <person name="Aguilar-Pontes M.V."/>
            <person name="Robinson A.J."/>
            <person name="Andreopoulos B."/>
            <person name="LaButti K."/>
            <person name="Kuo A."/>
            <person name="Mondo S."/>
            <person name="Riley R."/>
            <person name="Otillar R."/>
            <person name="Haridas S."/>
            <person name="Lipzen A."/>
            <person name="Grimwood J."/>
            <person name="Schmutz J."/>
            <person name="Clum A."/>
            <person name="Reid I.D."/>
            <person name="Moisan M.C."/>
            <person name="Butler G."/>
            <person name="Nguyen T.T.M."/>
            <person name="Dewar K."/>
            <person name="Conant G."/>
            <person name="Drula E."/>
            <person name="Henrissat B."/>
            <person name="Hansel C."/>
            <person name="Singer S."/>
            <person name="Hutchinson M.I."/>
            <person name="de Vries R.P."/>
            <person name="Natvig D.O."/>
            <person name="Powell A.J."/>
            <person name="Tsang A."/>
            <person name="Grigoriev I.V."/>
        </authorList>
    </citation>
    <scope>NUCLEOTIDE SEQUENCE [LARGE SCALE GENOMIC DNA]</scope>
    <source>
        <strain evidence="16 17">CBS 620.91</strain>
    </source>
</reference>